<evidence type="ECO:0000313" key="4">
    <source>
        <dbReference type="Proteomes" id="UP001193680"/>
    </source>
</evidence>
<evidence type="ECO:0000313" key="3">
    <source>
        <dbReference type="EMBL" id="MBF6057660.1"/>
    </source>
</evidence>
<protein>
    <recommendedName>
        <fullName evidence="5">RcnB family protein</fullName>
    </recommendedName>
</protein>
<name>A0ABS0BUZ8_9GAMM</name>
<reference evidence="3 4" key="1">
    <citation type="submission" date="2020-06" db="EMBL/GenBank/DDBJ databases">
        <authorList>
            <person name="Scott K."/>
        </authorList>
    </citation>
    <scope>NUCLEOTIDE SEQUENCE [LARGE SCALE GENOMIC DNA]</scope>
    <source>
        <strain evidence="3 4">HH1</strain>
    </source>
</reference>
<sequence>MKRRVVGTLMAVAMASASSLVWAKSEHADDHPKSSKKEYEYSKQQKYTKQKEYRDEHHSSPAVGSSGKSLPPGLQKNAERGKPLPPGWQKKLRKGDTLGDDIYHRGQVVVPLGKDGSISIKVDNTIIRMMDKTRRILDIIEN</sequence>
<accession>A0ABS0BUZ8</accession>
<evidence type="ECO:0008006" key="5">
    <source>
        <dbReference type="Google" id="ProtNLM"/>
    </source>
</evidence>
<feature type="region of interest" description="Disordered" evidence="1">
    <location>
        <begin position="22"/>
        <end position="98"/>
    </location>
</feature>
<dbReference type="EMBL" id="JACBGI020000005">
    <property type="protein sequence ID" value="MBF6057660.1"/>
    <property type="molecule type" value="Genomic_DNA"/>
</dbReference>
<dbReference type="RefSeq" id="WP_185977837.1">
    <property type="nucleotide sequence ID" value="NZ_JACBGI020000005.1"/>
</dbReference>
<feature type="compositionally biased region" description="Basic and acidic residues" evidence="1">
    <location>
        <begin position="24"/>
        <end position="59"/>
    </location>
</feature>
<reference evidence="3 4" key="2">
    <citation type="submission" date="2020-11" db="EMBL/GenBank/DDBJ databases">
        <title>Sulfur oxidizing isolate from Hospital Hole Sinkhole.</title>
        <authorList>
            <person name="Scott K.M."/>
        </authorList>
    </citation>
    <scope>NUCLEOTIDE SEQUENCE [LARGE SCALE GENOMIC DNA]</scope>
    <source>
        <strain evidence="3 4">HH1</strain>
    </source>
</reference>
<evidence type="ECO:0000256" key="2">
    <source>
        <dbReference type="SAM" id="SignalP"/>
    </source>
</evidence>
<gene>
    <name evidence="3" type="ORF">H8792_004835</name>
</gene>
<keyword evidence="4" id="KW-1185">Reference proteome</keyword>
<comment type="caution">
    <text evidence="3">The sequence shown here is derived from an EMBL/GenBank/DDBJ whole genome shotgun (WGS) entry which is preliminary data.</text>
</comment>
<organism evidence="3 4">
    <name type="scientific">Thiomicrorhabdus heinhorstiae</name>
    <dbReference type="NCBI Taxonomy" id="2748010"/>
    <lineage>
        <taxon>Bacteria</taxon>
        <taxon>Pseudomonadati</taxon>
        <taxon>Pseudomonadota</taxon>
        <taxon>Gammaproteobacteria</taxon>
        <taxon>Thiotrichales</taxon>
        <taxon>Piscirickettsiaceae</taxon>
        <taxon>Thiomicrorhabdus</taxon>
    </lineage>
</organism>
<feature type="chain" id="PRO_5046384198" description="RcnB family protein" evidence="2">
    <location>
        <begin position="24"/>
        <end position="142"/>
    </location>
</feature>
<evidence type="ECO:0000256" key="1">
    <source>
        <dbReference type="SAM" id="MobiDB-lite"/>
    </source>
</evidence>
<keyword evidence="2" id="KW-0732">Signal</keyword>
<dbReference type="Gene3D" id="3.10.450.160">
    <property type="entry name" value="inner membrane protein cigr"/>
    <property type="match status" value="1"/>
</dbReference>
<feature type="signal peptide" evidence="2">
    <location>
        <begin position="1"/>
        <end position="23"/>
    </location>
</feature>
<proteinExistence type="predicted"/>
<dbReference type="Proteomes" id="UP001193680">
    <property type="component" value="Unassembled WGS sequence"/>
</dbReference>